<evidence type="ECO:0000313" key="1">
    <source>
        <dbReference type="EMBL" id="ANB04458.1"/>
    </source>
</evidence>
<dbReference type="PROSITE" id="PS51318">
    <property type="entry name" value="TAT"/>
    <property type="match status" value="1"/>
</dbReference>
<gene>
    <name evidence="1" type="ORF">SAM40697_0496</name>
</gene>
<dbReference type="InterPro" id="IPR006311">
    <property type="entry name" value="TAT_signal"/>
</dbReference>
<sequence>MPTEPVPHEPVALPAQPKPAIAPTRRTFIATGTAVGTAVVAGTVLGTDLLSESEAAAAPAAPVGRLTVTVNGTRHTVTVDNRLDPVDTIAEAWARVIEVRVSTPPLLL</sequence>
<dbReference type="RefSeq" id="WP_063481112.1">
    <property type="nucleotide sequence ID" value="NZ_CP012949.1"/>
</dbReference>
<proteinExistence type="predicted"/>
<name>A0ABM6ATE4_STRAM</name>
<dbReference type="Proteomes" id="UP000076720">
    <property type="component" value="Chromosome"/>
</dbReference>
<keyword evidence="2" id="KW-1185">Reference proteome</keyword>
<reference evidence="1 2" key="2">
    <citation type="journal article" date="2016" name="Genome Announc.">
        <title>Complete Genome Sequence of Streptomyces ambofaciens DSM 40697, a Paradigm for Genome Plasticity Studies.</title>
        <authorList>
            <person name="Thibessard A."/>
            <person name="Leblond P."/>
        </authorList>
    </citation>
    <scope>NUCLEOTIDE SEQUENCE [LARGE SCALE GENOMIC DNA]</scope>
    <source>
        <strain evidence="1 2">DSM 40697</strain>
    </source>
</reference>
<evidence type="ECO:0000313" key="2">
    <source>
        <dbReference type="Proteomes" id="UP000076720"/>
    </source>
</evidence>
<dbReference type="EMBL" id="CP012949">
    <property type="protein sequence ID" value="ANB04458.1"/>
    <property type="molecule type" value="Genomic_DNA"/>
</dbReference>
<reference evidence="2" key="1">
    <citation type="submission" date="2015-10" db="EMBL/GenBank/DDBJ databases">
        <title>Complete genome sequence of Streptomyces ambofaciens DSM 40697.</title>
        <authorList>
            <person name="Thibessard A."/>
            <person name="Leblond P."/>
        </authorList>
    </citation>
    <scope>NUCLEOTIDE SEQUENCE [LARGE SCALE GENOMIC DNA]</scope>
    <source>
        <strain evidence="2">DSM 40697</strain>
    </source>
</reference>
<accession>A0ABM6ATE4</accession>
<organism evidence="1 2">
    <name type="scientific">Streptomyces ambofaciens</name>
    <dbReference type="NCBI Taxonomy" id="1889"/>
    <lineage>
        <taxon>Bacteria</taxon>
        <taxon>Bacillati</taxon>
        <taxon>Actinomycetota</taxon>
        <taxon>Actinomycetes</taxon>
        <taxon>Kitasatosporales</taxon>
        <taxon>Streptomycetaceae</taxon>
        <taxon>Streptomyces</taxon>
    </lineage>
</organism>
<protein>
    <submittedName>
        <fullName evidence="1">Uncharacterized protein</fullName>
    </submittedName>
</protein>